<evidence type="ECO:0000313" key="1">
    <source>
        <dbReference type="EMBL" id="SOQ40986.1"/>
    </source>
</evidence>
<proteinExistence type="predicted"/>
<protein>
    <submittedName>
        <fullName evidence="1">SFRICE_014233</fullName>
    </submittedName>
</protein>
<dbReference type="AlphaFoldDB" id="A0A2H1VJK6"/>
<sequence>MAESPPDFVYHRLSTKVISIRIFSCVVGAFTNIQVHIHMTHRPETTICGSHKELLCAGIVPATRCTKSSFPNNPQILNVQNNGNAVVTPLVFRVSMGGGIAYHQKIESLHSLALNRSIPASMVELGGTGVRVIFVRGRRQLGLASGNCTHITKHNASVVSRQFSVMLWHYSGRADSIVPKHGSLTLKYPSLDLAVYLYGGKVSQTIQLDVRVGKKLMEILSCFSFCERLVNEQTDHVMVSNRRRPWTLETPEALRCRPFGLEVKTCLGIGD</sequence>
<dbReference type="EMBL" id="ODYU01002908">
    <property type="protein sequence ID" value="SOQ40986.1"/>
    <property type="molecule type" value="Genomic_DNA"/>
</dbReference>
<accession>A0A2H1VJK6</accession>
<name>A0A2H1VJK6_SPOFR</name>
<gene>
    <name evidence="1" type="ORF">SFRICE_014233</name>
</gene>
<reference evidence="1" key="1">
    <citation type="submission" date="2016-07" db="EMBL/GenBank/DDBJ databases">
        <authorList>
            <person name="Bretaudeau A."/>
        </authorList>
    </citation>
    <scope>NUCLEOTIDE SEQUENCE</scope>
    <source>
        <strain evidence="1">Rice</strain>
        <tissue evidence="1">Whole body</tissue>
    </source>
</reference>
<organism evidence="1">
    <name type="scientific">Spodoptera frugiperda</name>
    <name type="common">Fall armyworm</name>
    <dbReference type="NCBI Taxonomy" id="7108"/>
    <lineage>
        <taxon>Eukaryota</taxon>
        <taxon>Metazoa</taxon>
        <taxon>Ecdysozoa</taxon>
        <taxon>Arthropoda</taxon>
        <taxon>Hexapoda</taxon>
        <taxon>Insecta</taxon>
        <taxon>Pterygota</taxon>
        <taxon>Neoptera</taxon>
        <taxon>Endopterygota</taxon>
        <taxon>Lepidoptera</taxon>
        <taxon>Glossata</taxon>
        <taxon>Ditrysia</taxon>
        <taxon>Noctuoidea</taxon>
        <taxon>Noctuidae</taxon>
        <taxon>Amphipyrinae</taxon>
        <taxon>Spodoptera</taxon>
    </lineage>
</organism>